<evidence type="ECO:0000313" key="2">
    <source>
        <dbReference type="EMBL" id="KAK0647932.1"/>
    </source>
</evidence>
<evidence type="ECO:0000256" key="1">
    <source>
        <dbReference type="SAM" id="SignalP"/>
    </source>
</evidence>
<protein>
    <submittedName>
        <fullName evidence="2">Uncharacterized protein</fullName>
    </submittedName>
</protein>
<dbReference type="AlphaFoldDB" id="A0AA40CRG6"/>
<dbReference type="EMBL" id="JAUJDW010000041">
    <property type="protein sequence ID" value="KAK0647932.1"/>
    <property type="molecule type" value="Genomic_DNA"/>
</dbReference>
<dbReference type="Proteomes" id="UP001175001">
    <property type="component" value="Unassembled WGS sequence"/>
</dbReference>
<keyword evidence="3" id="KW-1185">Reference proteome</keyword>
<organism evidence="2 3">
    <name type="scientific">Lasiodiplodia hormozganensis</name>
    <dbReference type="NCBI Taxonomy" id="869390"/>
    <lineage>
        <taxon>Eukaryota</taxon>
        <taxon>Fungi</taxon>
        <taxon>Dikarya</taxon>
        <taxon>Ascomycota</taxon>
        <taxon>Pezizomycotina</taxon>
        <taxon>Dothideomycetes</taxon>
        <taxon>Dothideomycetes incertae sedis</taxon>
        <taxon>Botryosphaeriales</taxon>
        <taxon>Botryosphaeriaceae</taxon>
        <taxon>Lasiodiplodia</taxon>
    </lineage>
</organism>
<feature type="signal peptide" evidence="1">
    <location>
        <begin position="1"/>
        <end position="19"/>
    </location>
</feature>
<name>A0AA40CRG6_9PEZI</name>
<accession>A0AA40CRG6</accession>
<proteinExistence type="predicted"/>
<feature type="chain" id="PRO_5041201738" evidence="1">
    <location>
        <begin position="20"/>
        <end position="132"/>
    </location>
</feature>
<sequence>MKFSSILSIAAIAATAAHAREYNFTLYSESECGGTAVEVQGKFPTNSNATACLPIPDVPENFQLGSMKWSSGLGCTLKVGVSDTCEGNWWTDGPLLEGWIWPNADQCLDPWFDNYNTTPDKWPKVKYYKATC</sequence>
<evidence type="ECO:0000313" key="3">
    <source>
        <dbReference type="Proteomes" id="UP001175001"/>
    </source>
</evidence>
<gene>
    <name evidence="2" type="ORF">DIS24_g7261</name>
</gene>
<comment type="caution">
    <text evidence="2">The sequence shown here is derived from an EMBL/GenBank/DDBJ whole genome shotgun (WGS) entry which is preliminary data.</text>
</comment>
<reference evidence="2" key="1">
    <citation type="submission" date="2023-06" db="EMBL/GenBank/DDBJ databases">
        <title>Multi-omics analyses reveal the molecular pathogenesis toolkit of Lasiodiplodia hormozganensis, a cross-kingdom pathogen.</title>
        <authorList>
            <person name="Felix C."/>
            <person name="Meneses R."/>
            <person name="Goncalves M.F.M."/>
            <person name="Tilleman L."/>
            <person name="Duarte A.S."/>
            <person name="Jorrin-Novo J.V."/>
            <person name="Van De Peer Y."/>
            <person name="Deforce D."/>
            <person name="Van Nieuwerburgh F."/>
            <person name="Esteves A.C."/>
            <person name="Alves A."/>
        </authorList>
    </citation>
    <scope>NUCLEOTIDE SEQUENCE</scope>
    <source>
        <strain evidence="2">CBS 339.90</strain>
    </source>
</reference>
<keyword evidence="1" id="KW-0732">Signal</keyword>